<comment type="caution">
    <text evidence="1">The sequence shown here is derived from an EMBL/GenBank/DDBJ whole genome shotgun (WGS) entry which is preliminary data.</text>
</comment>
<proteinExistence type="predicted"/>
<evidence type="ECO:0000313" key="1">
    <source>
        <dbReference type="EMBL" id="OCQ21262.1"/>
    </source>
</evidence>
<dbReference type="EMBL" id="MAUJ01000003">
    <property type="protein sequence ID" value="OCQ21262.1"/>
    <property type="molecule type" value="Genomic_DNA"/>
</dbReference>
<gene>
    <name evidence="1" type="ORF">A7985_11585</name>
</gene>
<dbReference type="AlphaFoldDB" id="A0A1C0TQN0"/>
<organism evidence="1 2">
    <name type="scientific">Pseudoalteromonas luteoviolacea</name>
    <dbReference type="NCBI Taxonomy" id="43657"/>
    <lineage>
        <taxon>Bacteria</taxon>
        <taxon>Pseudomonadati</taxon>
        <taxon>Pseudomonadota</taxon>
        <taxon>Gammaproteobacteria</taxon>
        <taxon>Alteromonadales</taxon>
        <taxon>Pseudoalteromonadaceae</taxon>
        <taxon>Pseudoalteromonas</taxon>
    </lineage>
</organism>
<sequence length="64" mass="7704">MKAEQFKVTLEVESISMKFIIEEVREDCEALLKLQILKKRIITFKNSGRRFMIRRVIFIQFVVL</sequence>
<evidence type="ECO:0000313" key="2">
    <source>
        <dbReference type="Proteomes" id="UP000093366"/>
    </source>
</evidence>
<accession>A0A1C0TQN0</accession>
<name>A0A1C0TQN0_9GAMM</name>
<dbReference type="Proteomes" id="UP000093366">
    <property type="component" value="Unassembled WGS sequence"/>
</dbReference>
<protein>
    <submittedName>
        <fullName evidence="1">Uncharacterized protein</fullName>
    </submittedName>
</protein>
<reference evidence="2" key="1">
    <citation type="submission" date="2016-07" db="EMBL/GenBank/DDBJ databases">
        <authorList>
            <person name="Florea S."/>
            <person name="Webb J.S."/>
            <person name="Jaromczyk J."/>
            <person name="Schardl C.L."/>
        </authorList>
    </citation>
    <scope>NUCLEOTIDE SEQUENCE [LARGE SCALE GENOMIC DNA]</scope>
    <source>
        <strain evidence="2">IPB1</strain>
    </source>
</reference>